<sequence>MAQRLNLFVPVATLSNEDELFRLGPR</sequence>
<gene>
    <name evidence="1" type="ORF">RUN39_v1_1180005</name>
</gene>
<name>A0A0S4TYX4_RALSL</name>
<proteinExistence type="predicted"/>
<dbReference type="EMBL" id="LN899819">
    <property type="protein sequence ID" value="CUV15222.1"/>
    <property type="molecule type" value="Genomic_DNA"/>
</dbReference>
<reference evidence="1" key="1">
    <citation type="submission" date="2015-10" db="EMBL/GenBank/DDBJ databases">
        <authorList>
            <person name="Gilbert D.G."/>
        </authorList>
    </citation>
    <scope>NUCLEOTIDE SEQUENCE</scope>
    <source>
        <strain evidence="1">Phyl III-seqv23</strain>
    </source>
</reference>
<organism evidence="1">
    <name type="scientific">Ralstonia solanacearum</name>
    <name type="common">Pseudomonas solanacearum</name>
    <dbReference type="NCBI Taxonomy" id="305"/>
    <lineage>
        <taxon>Bacteria</taxon>
        <taxon>Pseudomonadati</taxon>
        <taxon>Pseudomonadota</taxon>
        <taxon>Betaproteobacteria</taxon>
        <taxon>Burkholderiales</taxon>
        <taxon>Burkholderiaceae</taxon>
        <taxon>Ralstonia</taxon>
        <taxon>Ralstonia solanacearum species complex</taxon>
    </lineage>
</organism>
<accession>A0A0S4TYX4</accession>
<dbReference type="AlphaFoldDB" id="A0A0S4TYX4"/>
<evidence type="ECO:0000313" key="1">
    <source>
        <dbReference type="EMBL" id="CUV15222.1"/>
    </source>
</evidence>
<protein>
    <submittedName>
        <fullName evidence="1">Uncharacterized protein</fullName>
    </submittedName>
</protein>